<gene>
    <name evidence="1" type="ORF">Adastra135</name>
</gene>
<organism evidence="1">
    <name type="scientific">Bacillus phage Adastra</name>
    <dbReference type="NCBI Taxonomy" id="3143958"/>
    <lineage>
        <taxon>Viruses</taxon>
        <taxon>Duplodnaviria</taxon>
        <taxon>Heunggongvirae</taxon>
        <taxon>Uroviricota</taxon>
        <taxon>Caudoviricetes</taxon>
        <taxon>Herelleviridae</taxon>
        <taxon>Spounavirinae</taxon>
        <taxon>Okubovirus</taxon>
    </lineage>
</organism>
<reference evidence="1" key="1">
    <citation type="submission" date="2024-05" db="EMBL/GenBank/DDBJ databases">
        <authorList>
            <person name="Herbig A.F."/>
            <person name="Pendergrass E.L."/>
        </authorList>
    </citation>
    <scope>NUCLEOTIDE SEQUENCE</scope>
</reference>
<dbReference type="EMBL" id="PP819608">
    <property type="protein sequence ID" value="XCD09680.1"/>
    <property type="molecule type" value="Genomic_DNA"/>
</dbReference>
<accession>A0AAU8BCI2</accession>
<sequence>MEQATVVSQVSIDIGPDGIKFSFEGMDNDLAELINQAKEFEVVDKEFYTNDTSSLAIRSKKKIAFVDRPVEDTTNPVDNTTHTV</sequence>
<evidence type="ECO:0000313" key="1">
    <source>
        <dbReference type="EMBL" id="XCD09680.1"/>
    </source>
</evidence>
<protein>
    <submittedName>
        <fullName evidence="1">Uncharacterized protein</fullName>
    </submittedName>
</protein>
<name>A0AAU8BCI2_9CAUD</name>
<proteinExistence type="predicted"/>